<accession>A0ABQ2B1T3</accession>
<dbReference type="Proteomes" id="UP000643279">
    <property type="component" value="Unassembled WGS sequence"/>
</dbReference>
<keyword evidence="1" id="KW-1133">Transmembrane helix</keyword>
<gene>
    <name evidence="2" type="ORF">GCM10007170_44360</name>
</gene>
<evidence type="ECO:0008006" key="4">
    <source>
        <dbReference type="Google" id="ProtNLM"/>
    </source>
</evidence>
<name>A0ABQ2B1T3_9MICC</name>
<keyword evidence="1" id="KW-0472">Membrane</keyword>
<protein>
    <recommendedName>
        <fullName evidence="4">Major facilitator superfamily (MFS) profile domain-containing protein</fullName>
    </recommendedName>
</protein>
<reference evidence="3" key="1">
    <citation type="journal article" date="2019" name="Int. J. Syst. Evol. Microbiol.">
        <title>The Global Catalogue of Microorganisms (GCM) 10K type strain sequencing project: providing services to taxonomists for standard genome sequencing and annotation.</title>
        <authorList>
            <consortium name="The Broad Institute Genomics Platform"/>
            <consortium name="The Broad Institute Genome Sequencing Center for Infectious Disease"/>
            <person name="Wu L."/>
            <person name="Ma J."/>
        </authorList>
    </citation>
    <scope>NUCLEOTIDE SEQUENCE [LARGE SCALE GENOMIC DNA]</scope>
    <source>
        <strain evidence="3">CGMCC 1.12778</strain>
    </source>
</reference>
<sequence>MAIMGFGGGALIAGPVPQTSDVTGRKRIHMMYLGVGAVLYTVLAFAGSAATVFYVALAFVIISLNGGGFATVPTYLLDLLGRTFPYPSWTS</sequence>
<organism evidence="2 3">
    <name type="scientific">Arthrobacter liuii</name>
    <dbReference type="NCBI Taxonomy" id="1476996"/>
    <lineage>
        <taxon>Bacteria</taxon>
        <taxon>Bacillati</taxon>
        <taxon>Actinomycetota</taxon>
        <taxon>Actinomycetes</taxon>
        <taxon>Micrococcales</taxon>
        <taxon>Micrococcaceae</taxon>
        <taxon>Arthrobacter</taxon>
    </lineage>
</organism>
<evidence type="ECO:0000313" key="2">
    <source>
        <dbReference type="EMBL" id="GGI02494.1"/>
    </source>
</evidence>
<feature type="transmembrane region" description="Helical" evidence="1">
    <location>
        <begin position="30"/>
        <end position="47"/>
    </location>
</feature>
<proteinExistence type="predicted"/>
<feature type="transmembrane region" description="Helical" evidence="1">
    <location>
        <begin position="53"/>
        <end position="77"/>
    </location>
</feature>
<keyword evidence="1" id="KW-0812">Transmembrane</keyword>
<evidence type="ECO:0000313" key="3">
    <source>
        <dbReference type="Proteomes" id="UP000643279"/>
    </source>
</evidence>
<keyword evidence="3" id="KW-1185">Reference proteome</keyword>
<dbReference type="EMBL" id="BMFW01000047">
    <property type="protein sequence ID" value="GGI02494.1"/>
    <property type="molecule type" value="Genomic_DNA"/>
</dbReference>
<evidence type="ECO:0000256" key="1">
    <source>
        <dbReference type="SAM" id="Phobius"/>
    </source>
</evidence>
<comment type="caution">
    <text evidence="2">The sequence shown here is derived from an EMBL/GenBank/DDBJ whole genome shotgun (WGS) entry which is preliminary data.</text>
</comment>